<keyword evidence="2" id="KW-1185">Reference proteome</keyword>
<proteinExistence type="predicted"/>
<dbReference type="EMBL" id="CM002924">
    <property type="protein sequence ID" value="KGN59101.1"/>
    <property type="molecule type" value="Genomic_DNA"/>
</dbReference>
<protein>
    <submittedName>
        <fullName evidence="1">Uncharacterized protein</fullName>
    </submittedName>
</protein>
<dbReference type="Gramene" id="KGN59101">
    <property type="protein sequence ID" value="KGN59101"/>
    <property type="gene ID" value="Csa_3G769660"/>
</dbReference>
<accession>A0A0A0LGL2</accession>
<dbReference type="Proteomes" id="UP000029981">
    <property type="component" value="Chromosome 3"/>
</dbReference>
<evidence type="ECO:0000313" key="1">
    <source>
        <dbReference type="EMBL" id="KGN59101.1"/>
    </source>
</evidence>
<reference evidence="1 2" key="4">
    <citation type="journal article" date="2011" name="BMC Genomics">
        <title>RNA-Seq improves annotation of protein-coding genes in the cucumber genome.</title>
        <authorList>
            <person name="Li Z."/>
            <person name="Zhang Z."/>
            <person name="Yan P."/>
            <person name="Huang S."/>
            <person name="Fei Z."/>
            <person name="Lin K."/>
        </authorList>
    </citation>
    <scope>NUCLEOTIDE SEQUENCE [LARGE SCALE GENOMIC DNA]</scope>
    <source>
        <strain evidence="2">cv. 9930</strain>
    </source>
</reference>
<gene>
    <name evidence="1" type="ORF">Csa_3G769660</name>
</gene>
<reference evidence="1 2" key="3">
    <citation type="journal article" date="2010" name="BMC Genomics">
        <title>Transcriptome sequencing and comparative analysis of cucumber flowers with different sex types.</title>
        <authorList>
            <person name="Guo S."/>
            <person name="Zheng Y."/>
            <person name="Joung J.G."/>
            <person name="Liu S."/>
            <person name="Zhang Z."/>
            <person name="Crasta O.R."/>
            <person name="Sobral B.W."/>
            <person name="Xu Y."/>
            <person name="Huang S."/>
            <person name="Fei Z."/>
        </authorList>
    </citation>
    <scope>NUCLEOTIDE SEQUENCE [LARGE SCALE GENOMIC DNA]</scope>
    <source>
        <strain evidence="2">cv. 9930</strain>
    </source>
</reference>
<reference evidence="1 2" key="2">
    <citation type="journal article" date="2009" name="PLoS ONE">
        <title>An integrated genetic and cytogenetic map of the cucumber genome.</title>
        <authorList>
            <person name="Ren Y."/>
            <person name="Zhang Z."/>
            <person name="Liu J."/>
            <person name="Staub J.E."/>
            <person name="Han Y."/>
            <person name="Cheng Z."/>
            <person name="Li X."/>
            <person name="Lu J."/>
            <person name="Miao H."/>
            <person name="Kang H."/>
            <person name="Xie B."/>
            <person name="Gu X."/>
            <person name="Wang X."/>
            <person name="Du Y."/>
            <person name="Jin W."/>
            <person name="Huang S."/>
        </authorList>
    </citation>
    <scope>NUCLEOTIDE SEQUENCE [LARGE SCALE GENOMIC DNA]</scope>
    <source>
        <strain evidence="2">cv. 9930</strain>
    </source>
</reference>
<organism evidence="1 2">
    <name type="scientific">Cucumis sativus</name>
    <name type="common">Cucumber</name>
    <dbReference type="NCBI Taxonomy" id="3659"/>
    <lineage>
        <taxon>Eukaryota</taxon>
        <taxon>Viridiplantae</taxon>
        <taxon>Streptophyta</taxon>
        <taxon>Embryophyta</taxon>
        <taxon>Tracheophyta</taxon>
        <taxon>Spermatophyta</taxon>
        <taxon>Magnoliopsida</taxon>
        <taxon>eudicotyledons</taxon>
        <taxon>Gunneridae</taxon>
        <taxon>Pentapetalae</taxon>
        <taxon>rosids</taxon>
        <taxon>fabids</taxon>
        <taxon>Cucurbitales</taxon>
        <taxon>Cucurbitaceae</taxon>
        <taxon>Benincaseae</taxon>
        <taxon>Cucumis</taxon>
    </lineage>
</organism>
<evidence type="ECO:0000313" key="2">
    <source>
        <dbReference type="Proteomes" id="UP000029981"/>
    </source>
</evidence>
<name>A0A0A0LGL2_CUCSA</name>
<dbReference type="AlphaFoldDB" id="A0A0A0LGL2"/>
<sequence length="103" mass="12458">MGSKFLVYKKKEISRKVDPVMDIRPFLRTTNFIKGTTKWCGGLTKSNEPDFEIRWEEMKFIFKLMEIQMDSFRLNVQSSLKDFLFCLELQLSREGRRHWRMGR</sequence>
<reference evidence="1 2" key="1">
    <citation type="journal article" date="2009" name="Nat. Genet.">
        <title>The genome of the cucumber, Cucumis sativus L.</title>
        <authorList>
            <person name="Huang S."/>
            <person name="Li R."/>
            <person name="Zhang Z."/>
            <person name="Li L."/>
            <person name="Gu X."/>
            <person name="Fan W."/>
            <person name="Lucas W.J."/>
            <person name="Wang X."/>
            <person name="Xie B."/>
            <person name="Ni P."/>
            <person name="Ren Y."/>
            <person name="Zhu H."/>
            <person name="Li J."/>
            <person name="Lin K."/>
            <person name="Jin W."/>
            <person name="Fei Z."/>
            <person name="Li G."/>
            <person name="Staub J."/>
            <person name="Kilian A."/>
            <person name="van der Vossen E.A."/>
            <person name="Wu Y."/>
            <person name="Guo J."/>
            <person name="He J."/>
            <person name="Jia Z."/>
            <person name="Ren Y."/>
            <person name="Tian G."/>
            <person name="Lu Y."/>
            <person name="Ruan J."/>
            <person name="Qian W."/>
            <person name="Wang M."/>
            <person name="Huang Q."/>
            <person name="Li B."/>
            <person name="Xuan Z."/>
            <person name="Cao J."/>
            <person name="Asan"/>
            <person name="Wu Z."/>
            <person name="Zhang J."/>
            <person name="Cai Q."/>
            <person name="Bai Y."/>
            <person name="Zhao B."/>
            <person name="Han Y."/>
            <person name="Li Y."/>
            <person name="Li X."/>
            <person name="Wang S."/>
            <person name="Shi Q."/>
            <person name="Liu S."/>
            <person name="Cho W.K."/>
            <person name="Kim J.Y."/>
            <person name="Xu Y."/>
            <person name="Heller-Uszynska K."/>
            <person name="Miao H."/>
            <person name="Cheng Z."/>
            <person name="Zhang S."/>
            <person name="Wu J."/>
            <person name="Yang Y."/>
            <person name="Kang H."/>
            <person name="Li M."/>
            <person name="Liang H."/>
            <person name="Ren X."/>
            <person name="Shi Z."/>
            <person name="Wen M."/>
            <person name="Jian M."/>
            <person name="Yang H."/>
            <person name="Zhang G."/>
            <person name="Yang Z."/>
            <person name="Chen R."/>
            <person name="Liu S."/>
            <person name="Li J."/>
            <person name="Ma L."/>
            <person name="Liu H."/>
            <person name="Zhou Y."/>
            <person name="Zhao J."/>
            <person name="Fang X."/>
            <person name="Li G."/>
            <person name="Fang L."/>
            <person name="Li Y."/>
            <person name="Liu D."/>
            <person name="Zheng H."/>
            <person name="Zhang Y."/>
            <person name="Qin N."/>
            <person name="Li Z."/>
            <person name="Yang G."/>
            <person name="Yang S."/>
            <person name="Bolund L."/>
            <person name="Kristiansen K."/>
            <person name="Zheng H."/>
            <person name="Li S."/>
            <person name="Zhang X."/>
            <person name="Yang H."/>
            <person name="Wang J."/>
            <person name="Sun R."/>
            <person name="Zhang B."/>
            <person name="Jiang S."/>
            <person name="Wang J."/>
            <person name="Du Y."/>
            <person name="Li S."/>
        </authorList>
    </citation>
    <scope>NUCLEOTIDE SEQUENCE [LARGE SCALE GENOMIC DNA]</scope>
    <source>
        <strain evidence="2">cv. 9930</strain>
    </source>
</reference>